<name>A0A0C9VKQ4_SPHS4</name>
<gene>
    <name evidence="1" type="ORF">M422DRAFT_33321</name>
</gene>
<dbReference type="AlphaFoldDB" id="A0A0C9VKQ4"/>
<organism evidence="1 2">
    <name type="scientific">Sphaerobolus stellatus (strain SS14)</name>
    <dbReference type="NCBI Taxonomy" id="990650"/>
    <lineage>
        <taxon>Eukaryota</taxon>
        <taxon>Fungi</taxon>
        <taxon>Dikarya</taxon>
        <taxon>Basidiomycota</taxon>
        <taxon>Agaricomycotina</taxon>
        <taxon>Agaricomycetes</taxon>
        <taxon>Phallomycetidae</taxon>
        <taxon>Geastrales</taxon>
        <taxon>Sphaerobolaceae</taxon>
        <taxon>Sphaerobolus</taxon>
    </lineage>
</organism>
<proteinExistence type="predicted"/>
<keyword evidence="2" id="KW-1185">Reference proteome</keyword>
<dbReference type="EMBL" id="KN837161">
    <property type="protein sequence ID" value="KIJ38330.1"/>
    <property type="molecule type" value="Genomic_DNA"/>
</dbReference>
<dbReference type="HOGENOM" id="CLU_1788053_0_0_1"/>
<accession>A0A0C9VKQ4</accession>
<protein>
    <submittedName>
        <fullName evidence="1">Uncharacterized protein</fullName>
    </submittedName>
</protein>
<sequence>MAIAVRPSTSADPVDLLEAAMGGAFQRDPAHANSFQYCATTCFSCQIYFPFPNNLQNAGYMFSRRKSRISVNRTWRRRLEYMRGSCNGYDKDRSVKVDVRSGDLVRFGVDGGGGLMACSYVTQRGWVSASLRIVMIRRSLKGFIE</sequence>
<evidence type="ECO:0000313" key="2">
    <source>
        <dbReference type="Proteomes" id="UP000054279"/>
    </source>
</evidence>
<reference evidence="1 2" key="1">
    <citation type="submission" date="2014-06" db="EMBL/GenBank/DDBJ databases">
        <title>Evolutionary Origins and Diversification of the Mycorrhizal Mutualists.</title>
        <authorList>
            <consortium name="DOE Joint Genome Institute"/>
            <consortium name="Mycorrhizal Genomics Consortium"/>
            <person name="Kohler A."/>
            <person name="Kuo A."/>
            <person name="Nagy L.G."/>
            <person name="Floudas D."/>
            <person name="Copeland A."/>
            <person name="Barry K.W."/>
            <person name="Cichocki N."/>
            <person name="Veneault-Fourrey C."/>
            <person name="LaButti K."/>
            <person name="Lindquist E.A."/>
            <person name="Lipzen A."/>
            <person name="Lundell T."/>
            <person name="Morin E."/>
            <person name="Murat C."/>
            <person name="Riley R."/>
            <person name="Ohm R."/>
            <person name="Sun H."/>
            <person name="Tunlid A."/>
            <person name="Henrissat B."/>
            <person name="Grigoriev I.V."/>
            <person name="Hibbett D.S."/>
            <person name="Martin F."/>
        </authorList>
    </citation>
    <scope>NUCLEOTIDE SEQUENCE [LARGE SCALE GENOMIC DNA]</scope>
    <source>
        <strain evidence="1 2">SS14</strain>
    </source>
</reference>
<evidence type="ECO:0000313" key="1">
    <source>
        <dbReference type="EMBL" id="KIJ38330.1"/>
    </source>
</evidence>
<dbReference type="Proteomes" id="UP000054279">
    <property type="component" value="Unassembled WGS sequence"/>
</dbReference>